<dbReference type="EMBL" id="JHEH01000066">
    <property type="protein sequence ID" value="KEP67867.1"/>
    <property type="molecule type" value="Genomic_DNA"/>
</dbReference>
<evidence type="ECO:0000313" key="1">
    <source>
        <dbReference type="EMBL" id="KEP67867.1"/>
    </source>
</evidence>
<protein>
    <recommendedName>
        <fullName evidence="3">HEPN domain-containing protein</fullName>
    </recommendedName>
</protein>
<evidence type="ECO:0000313" key="2">
    <source>
        <dbReference type="Proteomes" id="UP000027725"/>
    </source>
</evidence>
<sequence>MQKSRQFHGLSTGVKLEKQARSILKQTQAMAKADAHEFGIRQAEHAGVELMLLALSMEFALKAWFVWDHNTLKTKRTHDLLKLFELLDDTSRERLDREFRNNVAPHHPNFLVSDYGIRDVLYQHANAFVEWRYIHEKREHGISFNVTTFVATLEMVLDEFSTLYREEEFRPRHEIPPRP</sequence>
<gene>
    <name evidence="1" type="ORF">DL1_18455</name>
</gene>
<comment type="caution">
    <text evidence="1">The sequence shown here is derived from an EMBL/GenBank/DDBJ whole genome shotgun (WGS) entry which is preliminary data.</text>
</comment>
<dbReference type="RefSeq" id="WP_051693723.1">
    <property type="nucleotide sequence ID" value="NZ_FOVB01000032.1"/>
</dbReference>
<keyword evidence="2" id="KW-1185">Reference proteome</keyword>
<accession>A0A074TZL8</accession>
<reference evidence="1 2" key="1">
    <citation type="submission" date="2014-03" db="EMBL/GenBank/DDBJ databases">
        <title>The draft genome sequence of Thioclava dalianensis DLFJ1-1.</title>
        <authorList>
            <person name="Lai Q."/>
            <person name="Shao Z."/>
        </authorList>
    </citation>
    <scope>NUCLEOTIDE SEQUENCE [LARGE SCALE GENOMIC DNA]</scope>
    <source>
        <strain evidence="1 2">DLFJ1-1</strain>
    </source>
</reference>
<dbReference type="Proteomes" id="UP000027725">
    <property type="component" value="Unassembled WGS sequence"/>
</dbReference>
<name>A0A074TZL8_9RHOB</name>
<dbReference type="AlphaFoldDB" id="A0A074TZL8"/>
<organism evidence="1 2">
    <name type="scientific">Thioclava dalianensis</name>
    <dbReference type="NCBI Taxonomy" id="1185766"/>
    <lineage>
        <taxon>Bacteria</taxon>
        <taxon>Pseudomonadati</taxon>
        <taxon>Pseudomonadota</taxon>
        <taxon>Alphaproteobacteria</taxon>
        <taxon>Rhodobacterales</taxon>
        <taxon>Paracoccaceae</taxon>
        <taxon>Thioclava</taxon>
    </lineage>
</organism>
<evidence type="ECO:0008006" key="3">
    <source>
        <dbReference type="Google" id="ProtNLM"/>
    </source>
</evidence>
<dbReference type="eggNOG" id="ENOG5033WNX">
    <property type="taxonomic scope" value="Bacteria"/>
</dbReference>
<proteinExistence type="predicted"/>